<feature type="compositionally biased region" description="Polar residues" evidence="1">
    <location>
        <begin position="143"/>
        <end position="152"/>
    </location>
</feature>
<dbReference type="Pfam" id="PF13568">
    <property type="entry name" value="OMP_b-brl_2"/>
    <property type="match status" value="1"/>
</dbReference>
<evidence type="ECO:0000313" key="4">
    <source>
        <dbReference type="EMBL" id="QAA82156.1"/>
    </source>
</evidence>
<feature type="compositionally biased region" description="Basic and acidic residues" evidence="1">
    <location>
        <begin position="129"/>
        <end position="142"/>
    </location>
</feature>
<feature type="region of interest" description="Disordered" evidence="1">
    <location>
        <begin position="103"/>
        <end position="187"/>
    </location>
</feature>
<keyword evidence="2" id="KW-1133">Transmembrane helix</keyword>
<proteinExistence type="predicted"/>
<evidence type="ECO:0000256" key="2">
    <source>
        <dbReference type="SAM" id="Phobius"/>
    </source>
</evidence>
<dbReference type="SUPFAM" id="SSF56925">
    <property type="entry name" value="OMPA-like"/>
    <property type="match status" value="1"/>
</dbReference>
<dbReference type="InterPro" id="IPR025665">
    <property type="entry name" value="Beta-barrel_OMP_2"/>
</dbReference>
<name>A0A410G4H8_9FLAO</name>
<dbReference type="EMBL" id="CP034951">
    <property type="protein sequence ID" value="QAA82156.1"/>
    <property type="molecule type" value="Genomic_DNA"/>
</dbReference>
<keyword evidence="5" id="KW-1185">Reference proteome</keyword>
<reference evidence="4 5" key="1">
    <citation type="submission" date="2019-01" db="EMBL/GenBank/DDBJ databases">
        <title>Complete genome sequencing of Aequorivita sp. H23M31.</title>
        <authorList>
            <person name="Bae J.-W."/>
        </authorList>
    </citation>
    <scope>NUCLEOTIDE SEQUENCE [LARGE SCALE GENOMIC DNA]</scope>
    <source>
        <strain evidence="4 5">H23M31</strain>
    </source>
</reference>
<feature type="compositionally biased region" description="Polar residues" evidence="1">
    <location>
        <begin position="113"/>
        <end position="123"/>
    </location>
</feature>
<protein>
    <recommendedName>
        <fullName evidence="3">Outer membrane protein beta-barrel domain-containing protein</fullName>
    </recommendedName>
</protein>
<dbReference type="InterPro" id="IPR011250">
    <property type="entry name" value="OMP/PagP_B-barrel"/>
</dbReference>
<dbReference type="KEGG" id="aev:EI546_10665"/>
<evidence type="ECO:0000256" key="1">
    <source>
        <dbReference type="SAM" id="MobiDB-lite"/>
    </source>
</evidence>
<dbReference type="AlphaFoldDB" id="A0A410G4H8"/>
<keyword evidence="2" id="KW-0472">Membrane</keyword>
<organism evidence="4 5">
    <name type="scientific">Aequorivita ciconiae</name>
    <dbReference type="NCBI Taxonomy" id="2494375"/>
    <lineage>
        <taxon>Bacteria</taxon>
        <taxon>Pseudomonadati</taxon>
        <taxon>Bacteroidota</taxon>
        <taxon>Flavobacteriia</taxon>
        <taxon>Flavobacteriales</taxon>
        <taxon>Flavobacteriaceae</taxon>
        <taxon>Aequorivita</taxon>
    </lineage>
</organism>
<feature type="compositionally biased region" description="Basic and acidic residues" evidence="1">
    <location>
        <begin position="153"/>
        <end position="174"/>
    </location>
</feature>
<evidence type="ECO:0000313" key="5">
    <source>
        <dbReference type="Proteomes" id="UP000285517"/>
    </source>
</evidence>
<feature type="transmembrane region" description="Helical" evidence="2">
    <location>
        <begin position="43"/>
        <end position="63"/>
    </location>
</feature>
<dbReference type="Proteomes" id="UP000285517">
    <property type="component" value="Chromosome"/>
</dbReference>
<keyword evidence="2" id="KW-0812">Transmembrane</keyword>
<gene>
    <name evidence="4" type="ORF">EI546_10665</name>
</gene>
<dbReference type="OrthoDB" id="1113942at2"/>
<evidence type="ECO:0000259" key="3">
    <source>
        <dbReference type="Pfam" id="PF13568"/>
    </source>
</evidence>
<sequence>MEQKKNIDELFKEAFKNMEATPSPRVWENIQAKLKKEKRSRKIIPLWIKYGGIAALLALLFTIGNSVFNPNDPITNAITNENIIDSVEGIDGNEDIIKSKVPEAPIASEQEDIPQNSTPNNKENVIDFSNDKREKSSIEKTSKTAIASSVSDDNSKSLESDKEKHTNKHNDKTAISKAETNLAVNENEKTDNYIESEKVVEPFRRKEGEMLKDAEERIAITEGVNENSSVHEIKGDSINKKSLLDVIAENEKADKQENSEFENPTPRRRWMVTPNVAPVYYSSLGNGSSIAPDFTDNPQKGDVNMSYGLQVSYALSERLSLRTGMSNVDLSYSTSDIIIGTGPVSLALSSVDYGSRQIVVTAISKNSLTNGNAPSNEFGEISTKSSGSDARLIQNLSYFEVPLELKYAVIDNRFGINLIGGISTLFLGNNEISVKSDNFSSVLGPANNLSDVSFSTNIGLGLDYKLSKAFVFNIEPMFKYQLNPYTDSSVNFKPYYLGVYSGLSFKF</sequence>
<feature type="domain" description="Outer membrane protein beta-barrel" evidence="3">
    <location>
        <begin position="286"/>
        <end position="474"/>
    </location>
</feature>
<dbReference type="RefSeq" id="WP_128250529.1">
    <property type="nucleotide sequence ID" value="NZ_CP034951.1"/>
</dbReference>
<accession>A0A410G4H8</accession>